<organism evidence="4 5">
    <name type="scientific">Phormidium yuhuli AB48</name>
    <dbReference type="NCBI Taxonomy" id="2940671"/>
    <lineage>
        <taxon>Bacteria</taxon>
        <taxon>Bacillati</taxon>
        <taxon>Cyanobacteriota</taxon>
        <taxon>Cyanophyceae</taxon>
        <taxon>Oscillatoriophycideae</taxon>
        <taxon>Oscillatoriales</taxon>
        <taxon>Oscillatoriaceae</taxon>
        <taxon>Phormidium</taxon>
        <taxon>Phormidium yuhuli</taxon>
    </lineage>
</organism>
<dbReference type="GO" id="GO:0032259">
    <property type="term" value="P:methylation"/>
    <property type="evidence" value="ECO:0007669"/>
    <property type="project" value="UniProtKB-KW"/>
</dbReference>
<gene>
    <name evidence="4" type="primary">egtD</name>
    <name evidence="4" type="ORF">NEA10_06395</name>
</gene>
<dbReference type="EC" id="2.1.1.44" evidence="4"/>
<keyword evidence="1 4" id="KW-0489">Methyltransferase</keyword>
<dbReference type="Gene3D" id="3.40.50.150">
    <property type="entry name" value="Vaccinia Virus protein VP39"/>
    <property type="match status" value="1"/>
</dbReference>
<dbReference type="PIRSF" id="PIRSF018005">
    <property type="entry name" value="UCP018005"/>
    <property type="match status" value="1"/>
</dbReference>
<dbReference type="Pfam" id="PF10017">
    <property type="entry name" value="Methyltransf_33"/>
    <property type="match status" value="1"/>
</dbReference>
<dbReference type="RefSeq" id="WP_252664497.1">
    <property type="nucleotide sequence ID" value="NZ_CP098611.1"/>
</dbReference>
<evidence type="ECO:0000313" key="5">
    <source>
        <dbReference type="Proteomes" id="UP001056708"/>
    </source>
</evidence>
<accession>A0ABY5AU28</accession>
<protein>
    <submittedName>
        <fullName evidence="4">L-histidine N(Alpha)-methyltransferase</fullName>
        <ecNumber evidence="4">2.1.1.44</ecNumber>
    </submittedName>
</protein>
<evidence type="ECO:0000259" key="3">
    <source>
        <dbReference type="Pfam" id="PF10017"/>
    </source>
</evidence>
<dbReference type="NCBIfam" id="TIGR03438">
    <property type="entry name" value="egtD_ergothio"/>
    <property type="match status" value="1"/>
</dbReference>
<proteinExistence type="predicted"/>
<dbReference type="InterPro" id="IPR019257">
    <property type="entry name" value="MeTrfase_dom"/>
</dbReference>
<evidence type="ECO:0000256" key="2">
    <source>
        <dbReference type="ARBA" id="ARBA00022679"/>
    </source>
</evidence>
<sequence length="344" mass="38675">MSFSQSTHPQPHPQTTRLTVTHLLETTPNPSQAGADVRHGLQQIPKTLPAKYFYDDRGSQLFEQICDLPEYYPTRTETSILHTAAPEIVALTGNSELVELGSGSSRKTRLLLDAYSQSLPDKTASLIYRAIDVSGGILQQSAQRLLQDYPQLQVQGLVGTYEEALDHLPPTEADSRLLLFLGSTLGNLKPQACQQFLERVSQALHPGEYFLLGVDLVKPKPILEAAYNDAQGVTAEFNLNMLAHLNRRFEGNFNLKQFEHWAFFNEKESQIEMHLRSTVPQSATLRQLDLTVDLAAGETIQTEISRKFKPSEIIETLKGVKLETRHTWQDPQNRFAVLLSRRCP</sequence>
<evidence type="ECO:0000313" key="4">
    <source>
        <dbReference type="EMBL" id="USR92348.1"/>
    </source>
</evidence>
<reference evidence="4" key="1">
    <citation type="submission" date="2022-06" db="EMBL/GenBank/DDBJ databases">
        <title>Genome sequence of Phormidium yuhuli AB48 isolated from an industrial photobioreactor environment.</title>
        <authorList>
            <person name="Qiu Y."/>
            <person name="Noonan A.J.C."/>
            <person name="Dofher K."/>
            <person name="Koch M."/>
            <person name="Kieft B."/>
            <person name="Lin X."/>
            <person name="Ziels R.M."/>
            <person name="Hallam S.J."/>
        </authorList>
    </citation>
    <scope>NUCLEOTIDE SEQUENCE</scope>
    <source>
        <strain evidence="4">AB48</strain>
    </source>
</reference>
<name>A0ABY5AU28_9CYAN</name>
<dbReference type="EMBL" id="CP098611">
    <property type="protein sequence ID" value="USR92348.1"/>
    <property type="molecule type" value="Genomic_DNA"/>
</dbReference>
<dbReference type="Proteomes" id="UP001056708">
    <property type="component" value="Chromosome"/>
</dbReference>
<keyword evidence="5" id="KW-1185">Reference proteome</keyword>
<feature type="domain" description="Histidine-specific methyltransferase SAM-dependent" evidence="3">
    <location>
        <begin position="35"/>
        <end position="341"/>
    </location>
</feature>
<evidence type="ECO:0000256" key="1">
    <source>
        <dbReference type="ARBA" id="ARBA00022603"/>
    </source>
</evidence>
<dbReference type="InterPro" id="IPR035094">
    <property type="entry name" value="EgtD"/>
</dbReference>
<dbReference type="PANTHER" id="PTHR43397:SF1">
    <property type="entry name" value="ERGOTHIONEINE BIOSYNTHESIS PROTEIN 1"/>
    <property type="match status" value="1"/>
</dbReference>
<dbReference type="SUPFAM" id="SSF53335">
    <property type="entry name" value="S-adenosyl-L-methionine-dependent methyltransferases"/>
    <property type="match status" value="1"/>
</dbReference>
<dbReference type="PANTHER" id="PTHR43397">
    <property type="entry name" value="ERGOTHIONEINE BIOSYNTHESIS PROTEIN 1"/>
    <property type="match status" value="1"/>
</dbReference>
<keyword evidence="2 4" id="KW-0808">Transferase</keyword>
<dbReference type="InterPro" id="IPR029063">
    <property type="entry name" value="SAM-dependent_MTases_sf"/>
</dbReference>
<dbReference type="InterPro" id="IPR017804">
    <property type="entry name" value="MeTrfase_EgtD-like"/>
</dbReference>
<dbReference type="InterPro" id="IPR051128">
    <property type="entry name" value="EgtD_Methyltrsf_superfamily"/>
</dbReference>
<dbReference type="GO" id="GO:0052706">
    <property type="term" value="F:L-histidine N(alpha)-methyltransferase activity"/>
    <property type="evidence" value="ECO:0007669"/>
    <property type="project" value="UniProtKB-EC"/>
</dbReference>